<dbReference type="InterPro" id="IPR039420">
    <property type="entry name" value="WalR-like"/>
</dbReference>
<accession>A0A291IMC8</accession>
<evidence type="ECO:0000256" key="2">
    <source>
        <dbReference type="ARBA" id="ARBA00023125"/>
    </source>
</evidence>
<sequence>MAIRLLVVDLESVTNRFDSATLAAQGVLADVAESGAPVAGRQQPDVVWFADRAECGAMPRIAEIRAIAPDCPALVVAGACGSRALAYLQAGVVGVADFGSDHRRLADIAHRVQNGSYYLDPDIAQVLAIRHVKRLLEPFSALSSREFDVFCMLAEGFALQDIAEQLGISRKTVSNCQTSLKLKLGLEDRSAMKKFAESHGLISAGSV</sequence>
<keyword evidence="3" id="KW-0804">Transcription</keyword>
<keyword evidence="1" id="KW-0805">Transcription regulation</keyword>
<evidence type="ECO:0000313" key="5">
    <source>
        <dbReference type="Proteomes" id="UP000077734"/>
    </source>
</evidence>
<evidence type="ECO:0000256" key="3">
    <source>
        <dbReference type="ARBA" id="ARBA00023163"/>
    </source>
</evidence>
<dbReference type="PROSITE" id="PS50043">
    <property type="entry name" value="HTH_LUXR_2"/>
    <property type="match status" value="1"/>
</dbReference>
<dbReference type="RefSeq" id="WP_157204422.1">
    <property type="nucleotide sequence ID" value="NZ_CP023669.1"/>
</dbReference>
<dbReference type="GO" id="GO:0006355">
    <property type="term" value="P:regulation of DNA-templated transcription"/>
    <property type="evidence" value="ECO:0007669"/>
    <property type="project" value="InterPro"/>
</dbReference>
<dbReference type="PANTHER" id="PTHR43214:SF41">
    <property type="entry name" value="NITRATE_NITRITE RESPONSE REGULATOR PROTEIN NARP"/>
    <property type="match status" value="1"/>
</dbReference>
<dbReference type="GO" id="GO:0003677">
    <property type="term" value="F:DNA binding"/>
    <property type="evidence" value="ECO:0007669"/>
    <property type="project" value="UniProtKB-KW"/>
</dbReference>
<dbReference type="SUPFAM" id="SSF46894">
    <property type="entry name" value="C-terminal effector domain of the bipartite response regulators"/>
    <property type="match status" value="1"/>
</dbReference>
<reference evidence="4 5" key="1">
    <citation type="submission" date="2016-03" db="EMBL/GenBank/DDBJ databases">
        <authorList>
            <person name="Heylen K."/>
            <person name="De Vos P."/>
            <person name="Vekeman B."/>
        </authorList>
    </citation>
    <scope>NUCLEOTIDE SEQUENCE [LARGE SCALE GENOMIC DNA]</scope>
    <source>
        <strain evidence="4 5">R-49807</strain>
    </source>
</reference>
<dbReference type="InterPro" id="IPR000792">
    <property type="entry name" value="Tscrpt_reg_LuxR_C"/>
</dbReference>
<evidence type="ECO:0000256" key="1">
    <source>
        <dbReference type="ARBA" id="ARBA00023015"/>
    </source>
</evidence>
<keyword evidence="2" id="KW-0238">DNA-binding</keyword>
<dbReference type="CDD" id="cd06170">
    <property type="entry name" value="LuxR_C_like"/>
    <property type="match status" value="1"/>
</dbReference>
<evidence type="ECO:0000313" key="4">
    <source>
        <dbReference type="EMBL" id="OAI26016.1"/>
    </source>
</evidence>
<dbReference type="AlphaFoldDB" id="A0A291IMC8"/>
<name>A0A291IMC8_9GAMM</name>
<protein>
    <submittedName>
        <fullName evidence="4">Uncharacterized protein</fullName>
    </submittedName>
</protein>
<dbReference type="Proteomes" id="UP000077734">
    <property type="component" value="Unassembled WGS sequence"/>
</dbReference>
<dbReference type="PRINTS" id="PR00038">
    <property type="entry name" value="HTHLUXR"/>
</dbReference>
<gene>
    <name evidence="4" type="ORF">A1356_12380</name>
</gene>
<dbReference type="KEGG" id="mko:MKLM6_3365"/>
<dbReference type="Pfam" id="PF00196">
    <property type="entry name" value="GerE"/>
    <property type="match status" value="1"/>
</dbReference>
<comment type="caution">
    <text evidence="4">The sequence shown here is derived from an EMBL/GenBank/DDBJ whole genome shotgun (WGS) entry which is preliminary data.</text>
</comment>
<keyword evidence="5" id="KW-1185">Reference proteome</keyword>
<dbReference type="SMART" id="SM00421">
    <property type="entry name" value="HTH_LUXR"/>
    <property type="match status" value="1"/>
</dbReference>
<dbReference type="Gene3D" id="3.40.50.2300">
    <property type="match status" value="1"/>
</dbReference>
<dbReference type="InterPro" id="IPR016032">
    <property type="entry name" value="Sig_transdc_resp-reg_C-effctor"/>
</dbReference>
<dbReference type="PANTHER" id="PTHR43214">
    <property type="entry name" value="TWO-COMPONENT RESPONSE REGULATOR"/>
    <property type="match status" value="1"/>
</dbReference>
<proteinExistence type="predicted"/>
<organism evidence="4 5">
    <name type="scientific">Methylomonas koyamae</name>
    <dbReference type="NCBI Taxonomy" id="702114"/>
    <lineage>
        <taxon>Bacteria</taxon>
        <taxon>Pseudomonadati</taxon>
        <taxon>Pseudomonadota</taxon>
        <taxon>Gammaproteobacteria</taxon>
        <taxon>Methylococcales</taxon>
        <taxon>Methylococcaceae</taxon>
        <taxon>Methylomonas</taxon>
    </lineage>
</organism>
<dbReference type="EMBL" id="LUUL01000076">
    <property type="protein sequence ID" value="OAI26016.1"/>
    <property type="molecule type" value="Genomic_DNA"/>
</dbReference>